<reference evidence="2" key="1">
    <citation type="submission" date="2022-07" db="EMBL/GenBank/DDBJ databases">
        <title>Taxonomy of Novel Oxalotrophic and Methylotrophic Bacteria.</title>
        <authorList>
            <person name="Sahin N."/>
            <person name="Tani A."/>
        </authorList>
    </citation>
    <scope>NUCLEOTIDE SEQUENCE</scope>
    <source>
        <strain evidence="2">AM327</strain>
    </source>
</reference>
<name>A0A9W6EU93_9FLAO</name>
<comment type="caution">
    <text evidence="2">The sequence shown here is derived from an EMBL/GenBank/DDBJ whole genome shotgun (WGS) entry which is preliminary data.</text>
</comment>
<dbReference type="AlphaFoldDB" id="A0A9W6EU93"/>
<evidence type="ECO:0000256" key="1">
    <source>
        <dbReference type="SAM" id="Phobius"/>
    </source>
</evidence>
<protein>
    <submittedName>
        <fullName evidence="2">Uncharacterized protein</fullName>
    </submittedName>
</protein>
<dbReference type="RefSeq" id="WP_281751211.1">
    <property type="nucleotide sequence ID" value="NZ_BRVP01000001.1"/>
</dbReference>
<keyword evidence="1" id="KW-0472">Membrane</keyword>
<proteinExistence type="predicted"/>
<organism evidence="2 3">
    <name type="scientific">Neptunitalea chrysea</name>
    <dbReference type="NCBI Taxonomy" id="1647581"/>
    <lineage>
        <taxon>Bacteria</taxon>
        <taxon>Pseudomonadati</taxon>
        <taxon>Bacteroidota</taxon>
        <taxon>Flavobacteriia</taxon>
        <taxon>Flavobacteriales</taxon>
        <taxon>Flavobacteriaceae</taxon>
        <taxon>Neptunitalea</taxon>
    </lineage>
</organism>
<feature type="transmembrane region" description="Helical" evidence="1">
    <location>
        <begin position="7"/>
        <end position="25"/>
    </location>
</feature>
<evidence type="ECO:0000313" key="3">
    <source>
        <dbReference type="Proteomes" id="UP001143545"/>
    </source>
</evidence>
<keyword evidence="3" id="KW-1185">Reference proteome</keyword>
<sequence>MKVPIAFYLFVTTLLLVTVVAMVGFEVPLRWIFGVTVVGQVILVLMVYRVLRDDYVTNKTFNDLYEDRPIERY</sequence>
<evidence type="ECO:0000313" key="2">
    <source>
        <dbReference type="EMBL" id="GLB51052.1"/>
    </source>
</evidence>
<accession>A0A9W6EU93</accession>
<dbReference type="Proteomes" id="UP001143545">
    <property type="component" value="Unassembled WGS sequence"/>
</dbReference>
<gene>
    <name evidence="2" type="ORF">NBRC110019_00910</name>
</gene>
<keyword evidence="1" id="KW-0812">Transmembrane</keyword>
<dbReference type="EMBL" id="BRVP01000001">
    <property type="protein sequence ID" value="GLB51052.1"/>
    <property type="molecule type" value="Genomic_DNA"/>
</dbReference>
<keyword evidence="1" id="KW-1133">Transmembrane helix</keyword>
<feature type="transmembrane region" description="Helical" evidence="1">
    <location>
        <begin position="31"/>
        <end position="51"/>
    </location>
</feature>